<dbReference type="EMBL" id="JAVDUJ010000001">
    <property type="protein sequence ID" value="MDR6939227.1"/>
    <property type="molecule type" value="Genomic_DNA"/>
</dbReference>
<name>A0ABU1T1I2_9ACTO</name>
<comment type="caution">
    <text evidence="1">The sequence shown here is derived from an EMBL/GenBank/DDBJ whole genome shotgun (WGS) entry which is preliminary data.</text>
</comment>
<gene>
    <name evidence="1" type="ORF">J2S36_000770</name>
</gene>
<reference evidence="1 2" key="1">
    <citation type="submission" date="2023-07" db="EMBL/GenBank/DDBJ databases">
        <title>Sequencing the genomes of 1000 actinobacteria strains.</title>
        <authorList>
            <person name="Klenk H.-P."/>
        </authorList>
    </citation>
    <scope>NUCLEOTIDE SEQUENCE [LARGE SCALE GENOMIC DNA]</scope>
    <source>
        <strain evidence="1 2">DSM 15539</strain>
    </source>
</reference>
<organism evidence="1 2">
    <name type="scientific">Arcanobacterium hippocoleae</name>
    <dbReference type="NCBI Taxonomy" id="149017"/>
    <lineage>
        <taxon>Bacteria</taxon>
        <taxon>Bacillati</taxon>
        <taxon>Actinomycetota</taxon>
        <taxon>Actinomycetes</taxon>
        <taxon>Actinomycetales</taxon>
        <taxon>Actinomycetaceae</taxon>
        <taxon>Arcanobacterium</taxon>
    </lineage>
</organism>
<proteinExistence type="predicted"/>
<evidence type="ECO:0000313" key="1">
    <source>
        <dbReference type="EMBL" id="MDR6939227.1"/>
    </source>
</evidence>
<keyword evidence="2" id="KW-1185">Reference proteome</keyword>
<dbReference type="Proteomes" id="UP001266099">
    <property type="component" value="Unassembled WGS sequence"/>
</dbReference>
<protein>
    <submittedName>
        <fullName evidence="1">Uncharacterized protein</fullName>
    </submittedName>
</protein>
<evidence type="ECO:0000313" key="2">
    <source>
        <dbReference type="Proteomes" id="UP001266099"/>
    </source>
</evidence>
<dbReference type="RefSeq" id="WP_309955747.1">
    <property type="nucleotide sequence ID" value="NZ_JAVDUJ010000001.1"/>
</dbReference>
<accession>A0ABU1T1I2</accession>
<sequence length="82" mass="9551">MPRRKTALTIADIDMKIENGKKQLQSLVQQRQELIEKEKGLIAIASIFTEVFDCSYQDIGIEKLRTYLNDRYDEVKETVICN</sequence>